<dbReference type="EMBL" id="WMBB01000006">
    <property type="protein sequence ID" value="MTE14087.1"/>
    <property type="molecule type" value="Genomic_DNA"/>
</dbReference>
<dbReference type="InterPro" id="IPR011059">
    <property type="entry name" value="Metal-dep_hydrolase_composite"/>
</dbReference>
<evidence type="ECO:0000313" key="4">
    <source>
        <dbReference type="Proteomes" id="UP000432464"/>
    </source>
</evidence>
<dbReference type="InterPro" id="IPR032466">
    <property type="entry name" value="Metal_Hydrolase"/>
</dbReference>
<dbReference type="AlphaFoldDB" id="A0A6I3KWQ6"/>
<feature type="region of interest" description="Disordered" evidence="1">
    <location>
        <begin position="1"/>
        <end position="20"/>
    </location>
</feature>
<name>A0A6I3KWQ6_9NOCA</name>
<dbReference type="Gene3D" id="3.10.310.70">
    <property type="match status" value="1"/>
</dbReference>
<gene>
    <name evidence="3" type="ORF">GLP40_15105</name>
</gene>
<dbReference type="InterPro" id="IPR033932">
    <property type="entry name" value="YtcJ-like"/>
</dbReference>
<evidence type="ECO:0000259" key="2">
    <source>
        <dbReference type="Pfam" id="PF07969"/>
    </source>
</evidence>
<organism evidence="3 4">
    <name type="scientific">Nocardia aurantiaca</name>
    <dbReference type="NCBI Taxonomy" id="2675850"/>
    <lineage>
        <taxon>Bacteria</taxon>
        <taxon>Bacillati</taxon>
        <taxon>Actinomycetota</taxon>
        <taxon>Actinomycetes</taxon>
        <taxon>Mycobacteriales</taxon>
        <taxon>Nocardiaceae</taxon>
        <taxon>Nocardia</taxon>
    </lineage>
</organism>
<keyword evidence="3" id="KW-0378">Hydrolase</keyword>
<evidence type="ECO:0000256" key="1">
    <source>
        <dbReference type="SAM" id="MobiDB-lite"/>
    </source>
</evidence>
<dbReference type="GO" id="GO:0016810">
    <property type="term" value="F:hydrolase activity, acting on carbon-nitrogen (but not peptide) bonds"/>
    <property type="evidence" value="ECO:0007669"/>
    <property type="project" value="InterPro"/>
</dbReference>
<protein>
    <submittedName>
        <fullName evidence="3">Amidohydrolase family protein</fullName>
    </submittedName>
</protein>
<dbReference type="PANTHER" id="PTHR22642">
    <property type="entry name" value="IMIDAZOLONEPROPIONASE"/>
    <property type="match status" value="1"/>
</dbReference>
<reference evidence="3 4" key="1">
    <citation type="submission" date="2019-11" db="EMBL/GenBank/DDBJ databases">
        <title>Nocardia sp. nov. CT2-14 isolated from soil.</title>
        <authorList>
            <person name="Kanchanasin P."/>
            <person name="Tanasupawat S."/>
            <person name="Yuki M."/>
            <person name="Kudo T."/>
        </authorList>
    </citation>
    <scope>NUCLEOTIDE SEQUENCE [LARGE SCALE GENOMIC DNA]</scope>
    <source>
        <strain evidence="3 4">CT2-14</strain>
    </source>
</reference>
<dbReference type="Pfam" id="PF07969">
    <property type="entry name" value="Amidohydro_3"/>
    <property type="match status" value="1"/>
</dbReference>
<evidence type="ECO:0000313" key="3">
    <source>
        <dbReference type="EMBL" id="MTE14087.1"/>
    </source>
</evidence>
<sequence>MSSADSIFTGGPIVTVDPNHPNPTHIAVTDGRIIAVGGDEVLDRRGGGTEIVDLGGRTLLPGFVEAHTHPTQDQMMFTDLVVDIRPVTTCPTADDVLRTMKRALAAAPAGRPVIFYGWDVLLQPGLPDPTLAWLDELGPERPIIIWQNSGHLAWSNTAAMNNAGLADSTPNPVGGSLDRDAGGHLTGKVYEAPGVLAVAGPILFGAVSGPEALAEQQASLAARGVTMCSDMGFSPQMRPVVAALYERNLATVRMRVYEMSTTALKTDYPLVNGDDLFQQIGIKVWVDGSPWVGNIDTSFPYLNTPATQALGLGHDHRGHANYTREQLDEIVGAYYPQGWQIACHVHGDLGVDTILDTYEQALAAHPRPDHRLRLEHCGAMTAAQYRRAARLGVTCSLFVDHLYYWGDVLEDDLFGKDKGGHWVRAKSALDAGIRISFHNDSPVTQEEPLRNMAAAVTRKSRTGRILAPEERITIDQAIQAQTINPAWQLFAENIAGSITPGKYADLVVLDRDPRAVDPDDWHGIGVHTTYLAGTPTFQA</sequence>
<dbReference type="InterPro" id="IPR013108">
    <property type="entry name" value="Amidohydro_3"/>
</dbReference>
<keyword evidence="4" id="KW-1185">Reference proteome</keyword>
<dbReference type="RefSeq" id="WP_154788500.1">
    <property type="nucleotide sequence ID" value="NZ_WMBB01000006.1"/>
</dbReference>
<proteinExistence type="predicted"/>
<dbReference type="SUPFAM" id="SSF51556">
    <property type="entry name" value="Metallo-dependent hydrolases"/>
    <property type="match status" value="1"/>
</dbReference>
<comment type="caution">
    <text evidence="3">The sequence shown here is derived from an EMBL/GenBank/DDBJ whole genome shotgun (WGS) entry which is preliminary data.</text>
</comment>
<dbReference type="Gene3D" id="3.20.20.140">
    <property type="entry name" value="Metal-dependent hydrolases"/>
    <property type="match status" value="1"/>
</dbReference>
<accession>A0A6I3KWQ6</accession>
<dbReference type="SUPFAM" id="SSF51338">
    <property type="entry name" value="Composite domain of metallo-dependent hydrolases"/>
    <property type="match status" value="1"/>
</dbReference>
<dbReference type="CDD" id="cd01300">
    <property type="entry name" value="YtcJ_like"/>
    <property type="match status" value="1"/>
</dbReference>
<dbReference type="Gene3D" id="2.30.40.10">
    <property type="entry name" value="Urease, subunit C, domain 1"/>
    <property type="match status" value="1"/>
</dbReference>
<dbReference type="Proteomes" id="UP000432464">
    <property type="component" value="Unassembled WGS sequence"/>
</dbReference>
<dbReference type="PANTHER" id="PTHR22642:SF2">
    <property type="entry name" value="PROTEIN LONG AFTER FAR-RED 3"/>
    <property type="match status" value="1"/>
</dbReference>
<feature type="domain" description="Amidohydrolase 3" evidence="2">
    <location>
        <begin position="50"/>
        <end position="536"/>
    </location>
</feature>